<keyword evidence="3" id="KW-1185">Reference proteome</keyword>
<name>A0AAV5GCV4_9BASI</name>
<organism evidence="2 3">
    <name type="scientific">Rhodotorula paludigena</name>
    <dbReference type="NCBI Taxonomy" id="86838"/>
    <lineage>
        <taxon>Eukaryota</taxon>
        <taxon>Fungi</taxon>
        <taxon>Dikarya</taxon>
        <taxon>Basidiomycota</taxon>
        <taxon>Pucciniomycotina</taxon>
        <taxon>Microbotryomycetes</taxon>
        <taxon>Sporidiobolales</taxon>
        <taxon>Sporidiobolaceae</taxon>
        <taxon>Rhodotorula</taxon>
    </lineage>
</organism>
<sequence>MGDDLTFADYLDSHFPLGKRQSPLLWITLADSLFADTGAANLHTFVEQLNSERRTRYFGWKPDTKLVVLCLDENCVQKCAERGMYAYGGYERTRPEQILRATWPKIAAFMEILPSRSLFFIDADVSFALDPYPHLEPLMKRFDILAQENDAFEHFNTGWMWLRKGHKVAEAWREVFEMDMRSTSRDQYNFNDVLDSGPRRLHDEGDKGRRPLKSDFVAKNGLRVHVLDTRLFRVYHQRVNDYVARHDSMQLHMTCADDASVKLFVPKVEGFWSDVDAYYSRPPTLISVDVLSGTQADLAQLFRILLAAAHYSSRALILPESATVTDLLDSSPTAIRAAHSTFPLSQLAMPDSPLGVRVLEPRYVEHAAAHLLGKSVLDSARRREDGWWDGLGAGEQVRRLGKVVELAKVVDLVFHSAPHVRLMNIDWPDAQHWRHYDLPEPVRQVKPCHKMEELQTCDNVCRFEGDEREIRVDGGWPDVRDIMAG</sequence>
<dbReference type="Proteomes" id="UP001342314">
    <property type="component" value="Unassembled WGS sequence"/>
</dbReference>
<evidence type="ECO:0000313" key="3">
    <source>
        <dbReference type="Proteomes" id="UP001342314"/>
    </source>
</evidence>
<proteinExistence type="predicted"/>
<evidence type="ECO:0000259" key="1">
    <source>
        <dbReference type="Pfam" id="PF03407"/>
    </source>
</evidence>
<reference evidence="2 3" key="1">
    <citation type="submission" date="2021-12" db="EMBL/GenBank/DDBJ databases">
        <title>High titer production of polyol ester of fatty acids by Rhodotorula paludigena BS15 towards product separation-free biomass refinery.</title>
        <authorList>
            <person name="Mano J."/>
            <person name="Ono H."/>
            <person name="Tanaka T."/>
            <person name="Naito K."/>
            <person name="Sushida H."/>
            <person name="Ike M."/>
            <person name="Tokuyasu K."/>
            <person name="Kitaoka M."/>
        </authorList>
    </citation>
    <scope>NUCLEOTIDE SEQUENCE [LARGE SCALE GENOMIC DNA]</scope>
    <source>
        <strain evidence="2 3">BS15</strain>
    </source>
</reference>
<accession>A0AAV5GCV4</accession>
<dbReference type="EMBL" id="BQKY01000001">
    <property type="protein sequence ID" value="GJN87480.1"/>
    <property type="molecule type" value="Genomic_DNA"/>
</dbReference>
<protein>
    <recommendedName>
        <fullName evidence="1">Nucleotide-diphospho-sugar transferase domain-containing protein</fullName>
    </recommendedName>
</protein>
<dbReference type="AlphaFoldDB" id="A0AAV5GCV4"/>
<dbReference type="Pfam" id="PF03407">
    <property type="entry name" value="Nucleotid_trans"/>
    <property type="match status" value="1"/>
</dbReference>
<feature type="domain" description="Nucleotide-diphospho-sugar transferase" evidence="1">
    <location>
        <begin position="64"/>
        <end position="263"/>
    </location>
</feature>
<dbReference type="InterPro" id="IPR005069">
    <property type="entry name" value="Nucl-diP-sugar_transferase"/>
</dbReference>
<comment type="caution">
    <text evidence="2">The sequence shown here is derived from an EMBL/GenBank/DDBJ whole genome shotgun (WGS) entry which is preliminary data.</text>
</comment>
<evidence type="ECO:0000313" key="2">
    <source>
        <dbReference type="EMBL" id="GJN87480.1"/>
    </source>
</evidence>
<gene>
    <name evidence="2" type="ORF">Rhopal_000429-T1</name>
</gene>